<evidence type="ECO:0000313" key="9">
    <source>
        <dbReference type="EMBL" id="RHZ57667.1"/>
    </source>
</evidence>
<dbReference type="AlphaFoldDB" id="A0A397H3T1"/>
<sequence>MDMSFAAVGLALPMTSTPENEVIKNLQKRTVIYHPNRSTRANITFVDIVEHIVQGTTCMEAPSMEMIAPAILKTRALDLTAFLIAFRMILKNTPILLSLPAASLRLQRSYYSPQSAGRMIPGGQPEAQRKTTPETQEDFAILDTPVGTHDDSILPFRQTLDDLQARVQRLEQHLLGENGPRPQPTRNAPFPQSLQELDARIFGIEQRLVTQPADQPTSQPCSIPPVLPHLRASADKTKLFGPSSWSHTFEQLHAIRKVRMATKSAPSNDVQTAEMTNLFKTCRNLRRTIKARDSPQLIDPVPDLLRNLPTREVCDQLVHHYLRTLELVYRVLHVPSFQRDYHCFWDDPESARRGFVLKLLLVISIGSIFHADETKCAPVRSSVRRWVCAARWWLTGLSEASAANLEGVQVFCLLLLCRQTHTLGKESVWVSAGSLVRLAFSLGLHRDPKHFPSLSVFECQMRRRLWATVLELATQTSLDAFMPPLISVDDYDTEHPLNLDDADIDETTATPPAPKPTGHYTDSSVQIVLLHSLRTRLQIARMINRVHSELPYHEALELGAALSTSCNDIAIFIHTHSAQHSNHPMKPTDFHHKHLTTYLHRSILLLHRPFTLHSLTDPRFHLSRKLSLESATTILSLLNTPDNPPDDFTRLSSSGAGTFRGPLSLDIISALCLEIITQLEVESARCPHPSTAIPGSELLDEIARSARHPLLHTLQRAQAHLLQAIADGKPSMKRYGILSVALRQIEAMSAGTCPMRVIRDALVDVMRTCAGLLQGYLDTTEAGDRPTEGVDDWDAMGFTPDSDLDFLLRGMGWDSALLEVPNPTDEYAVM</sequence>
<dbReference type="Pfam" id="PF04082">
    <property type="entry name" value="Fungal_trans"/>
    <property type="match status" value="1"/>
</dbReference>
<dbReference type="GO" id="GO:0006351">
    <property type="term" value="P:DNA-templated transcription"/>
    <property type="evidence" value="ECO:0007669"/>
    <property type="project" value="InterPro"/>
</dbReference>
<proteinExistence type="predicted"/>
<dbReference type="OrthoDB" id="4337792at2759"/>
<dbReference type="InterPro" id="IPR007219">
    <property type="entry name" value="XnlR_reg_dom"/>
</dbReference>
<dbReference type="GO" id="GO:0005634">
    <property type="term" value="C:nucleus"/>
    <property type="evidence" value="ECO:0007669"/>
    <property type="project" value="TreeGrafter"/>
</dbReference>
<evidence type="ECO:0000313" key="10">
    <source>
        <dbReference type="Proteomes" id="UP000215305"/>
    </source>
</evidence>
<comment type="caution">
    <text evidence="9">The sequence shown here is derived from an EMBL/GenBank/DDBJ whole genome shotgun (WGS) entry which is preliminary data.</text>
</comment>
<organism evidence="9 10">
    <name type="scientific">Aspergillus thermomutatus</name>
    <name type="common">Neosartorya pseudofischeri</name>
    <dbReference type="NCBI Taxonomy" id="41047"/>
    <lineage>
        <taxon>Eukaryota</taxon>
        <taxon>Fungi</taxon>
        <taxon>Dikarya</taxon>
        <taxon>Ascomycota</taxon>
        <taxon>Pezizomycotina</taxon>
        <taxon>Eurotiomycetes</taxon>
        <taxon>Eurotiomycetidae</taxon>
        <taxon>Eurotiales</taxon>
        <taxon>Aspergillaceae</taxon>
        <taxon>Aspergillus</taxon>
        <taxon>Aspergillus subgen. Fumigati</taxon>
    </lineage>
</organism>
<dbReference type="GO" id="GO:0008270">
    <property type="term" value="F:zinc ion binding"/>
    <property type="evidence" value="ECO:0007669"/>
    <property type="project" value="InterPro"/>
</dbReference>
<keyword evidence="4" id="KW-0238">DNA-binding</keyword>
<feature type="region of interest" description="Disordered" evidence="7">
    <location>
        <begin position="499"/>
        <end position="520"/>
    </location>
</feature>
<evidence type="ECO:0000256" key="7">
    <source>
        <dbReference type="SAM" id="MobiDB-lite"/>
    </source>
</evidence>
<evidence type="ECO:0000256" key="2">
    <source>
        <dbReference type="ARBA" id="ARBA00022833"/>
    </source>
</evidence>
<dbReference type="GO" id="GO:0000978">
    <property type="term" value="F:RNA polymerase II cis-regulatory region sequence-specific DNA binding"/>
    <property type="evidence" value="ECO:0007669"/>
    <property type="project" value="TreeGrafter"/>
</dbReference>
<name>A0A397H3T1_ASPTH</name>
<dbReference type="PANTHER" id="PTHR31944">
    <property type="entry name" value="HEME-RESPONSIVE ZINC FINGER TRANSCRIPTION FACTOR HAP1"/>
    <property type="match status" value="1"/>
</dbReference>
<dbReference type="InterPro" id="IPR051430">
    <property type="entry name" value="Fungal_TF_Env_Response"/>
</dbReference>
<evidence type="ECO:0000256" key="6">
    <source>
        <dbReference type="ARBA" id="ARBA00023242"/>
    </source>
</evidence>
<evidence type="ECO:0000256" key="1">
    <source>
        <dbReference type="ARBA" id="ARBA00022723"/>
    </source>
</evidence>
<dbReference type="PANTHER" id="PTHR31944:SF129">
    <property type="entry name" value="ASPYRIDONES CLUSTER REGULATOR APDR-RELATED"/>
    <property type="match status" value="1"/>
</dbReference>
<evidence type="ECO:0000256" key="3">
    <source>
        <dbReference type="ARBA" id="ARBA00023015"/>
    </source>
</evidence>
<dbReference type="GeneID" id="38123778"/>
<dbReference type="VEuPathDB" id="FungiDB:CDV56_101804"/>
<dbReference type="EMBL" id="NKHU02000076">
    <property type="protein sequence ID" value="RHZ57667.1"/>
    <property type="molecule type" value="Genomic_DNA"/>
</dbReference>
<evidence type="ECO:0000259" key="8">
    <source>
        <dbReference type="SMART" id="SM00906"/>
    </source>
</evidence>
<keyword evidence="2" id="KW-0862">Zinc</keyword>
<evidence type="ECO:0000256" key="5">
    <source>
        <dbReference type="ARBA" id="ARBA00023163"/>
    </source>
</evidence>
<dbReference type="SMART" id="SM00906">
    <property type="entry name" value="Fungal_trans"/>
    <property type="match status" value="1"/>
</dbReference>
<dbReference type="GO" id="GO:0001228">
    <property type="term" value="F:DNA-binding transcription activator activity, RNA polymerase II-specific"/>
    <property type="evidence" value="ECO:0007669"/>
    <property type="project" value="TreeGrafter"/>
</dbReference>
<keyword evidence="5" id="KW-0804">Transcription</keyword>
<feature type="domain" description="Xylanolytic transcriptional activator regulatory" evidence="8">
    <location>
        <begin position="428"/>
        <end position="502"/>
    </location>
</feature>
<dbReference type="RefSeq" id="XP_026615130.1">
    <property type="nucleotide sequence ID" value="XM_026755423.1"/>
</dbReference>
<keyword evidence="6" id="KW-0539">Nucleus</keyword>
<keyword evidence="10" id="KW-1185">Reference proteome</keyword>
<dbReference type="Proteomes" id="UP000215305">
    <property type="component" value="Unassembled WGS sequence"/>
</dbReference>
<keyword evidence="3" id="KW-0805">Transcription regulation</keyword>
<dbReference type="CDD" id="cd12148">
    <property type="entry name" value="fungal_TF_MHR"/>
    <property type="match status" value="1"/>
</dbReference>
<protein>
    <recommendedName>
        <fullName evidence="8">Xylanolytic transcriptional activator regulatory domain-containing protein</fullName>
    </recommendedName>
</protein>
<feature type="region of interest" description="Disordered" evidence="7">
    <location>
        <begin position="114"/>
        <end position="135"/>
    </location>
</feature>
<evidence type="ECO:0000256" key="4">
    <source>
        <dbReference type="ARBA" id="ARBA00023125"/>
    </source>
</evidence>
<gene>
    <name evidence="9" type="ORF">CDV56_101804</name>
</gene>
<keyword evidence="1" id="KW-0479">Metal-binding</keyword>
<accession>A0A397H3T1</accession>
<reference evidence="9" key="1">
    <citation type="submission" date="2018-08" db="EMBL/GenBank/DDBJ databases">
        <title>Draft genome sequence of azole-resistant Aspergillus thermomutatus (Neosartorya pseudofischeri) strain HMR AF 39, isolated from a human nasal aspirate.</title>
        <authorList>
            <person name="Parent-Michaud M."/>
            <person name="Dufresne P.J."/>
            <person name="Fournier E."/>
            <person name="Martineau C."/>
            <person name="Moreira S."/>
            <person name="Perkins V."/>
            <person name="De Repentigny L."/>
            <person name="Dufresne S.F."/>
        </authorList>
    </citation>
    <scope>NUCLEOTIDE SEQUENCE [LARGE SCALE GENOMIC DNA]</scope>
    <source>
        <strain evidence="9">HMR AF 39</strain>
    </source>
</reference>